<comment type="caution">
    <text evidence="3">The sequence shown here is derived from an EMBL/GenBank/DDBJ whole genome shotgun (WGS) entry which is preliminary data.</text>
</comment>
<dbReference type="Proteomes" id="UP001165085">
    <property type="component" value="Unassembled WGS sequence"/>
</dbReference>
<evidence type="ECO:0000313" key="3">
    <source>
        <dbReference type="EMBL" id="GMH89324.1"/>
    </source>
</evidence>
<dbReference type="PANTHER" id="PTHR12482:SF62">
    <property type="entry name" value="LIPASE ROG1-RELATED"/>
    <property type="match status" value="1"/>
</dbReference>
<dbReference type="Pfam" id="PF05057">
    <property type="entry name" value="DUF676"/>
    <property type="match status" value="1"/>
</dbReference>
<evidence type="ECO:0000313" key="4">
    <source>
        <dbReference type="Proteomes" id="UP001165085"/>
    </source>
</evidence>
<dbReference type="OrthoDB" id="273452at2759"/>
<dbReference type="InterPro" id="IPR007751">
    <property type="entry name" value="DUF676_lipase-like"/>
</dbReference>
<evidence type="ECO:0000259" key="2">
    <source>
        <dbReference type="Pfam" id="PF05057"/>
    </source>
</evidence>
<dbReference type="EMBL" id="BRXY01000355">
    <property type="protein sequence ID" value="GMH89324.1"/>
    <property type="molecule type" value="Genomic_DNA"/>
</dbReference>
<dbReference type="InterPro" id="IPR029058">
    <property type="entry name" value="AB_hydrolase_fold"/>
</dbReference>
<sequence>MMKKRQPTGNDWTMNNTLHEGVATFLLSMYTNRVVIVLLLLVFGAAAAFVTPSLPSLPSSTSPWKGRSNKQSVTVGGEEEVGGGKKVVHCYVLAHGFVGGEHDLVYLRKAILEQAAQHAAATKRVRTVALCADCNEGKTFDGVRHGGERLASYIKDALTDIIMEEVTEDNSKPVVKLSVVGNSLGGLYARYAVRSLFLQGHLTLSKYNVQVEPATFATTASPWLGIASNTYLPLPRFMESAIGWTLSKTGKDLCRNSKIVYDMATQEEFLVPLLKFERRIAMANCYSTDFLVGQNTGLFLDSKNDTPHTPASVKSFSQTEMIKEAYTTEKTYKGTTAPPSTSVDADNVIASRSLDSLGWLKIAVDVRKTLPSLPRLRFKSTSSDLEGALTSAELRKRWGAASSDRVVLPNGHNMIVANQGKPGYEKAFKHGRPIMDSLAKLLVQGAPGESS</sequence>
<protein>
    <recommendedName>
        <fullName evidence="2">DUF676 domain-containing protein</fullName>
    </recommendedName>
</protein>
<accession>A0A9W7BEJ1</accession>
<dbReference type="InterPro" id="IPR044294">
    <property type="entry name" value="Lipase-like"/>
</dbReference>
<gene>
    <name evidence="3" type="ORF">TrST_g956</name>
</gene>
<feature type="region of interest" description="Disordered" evidence="1">
    <location>
        <begin position="55"/>
        <end position="78"/>
    </location>
</feature>
<evidence type="ECO:0000256" key="1">
    <source>
        <dbReference type="SAM" id="MobiDB-lite"/>
    </source>
</evidence>
<keyword evidence="4" id="KW-1185">Reference proteome</keyword>
<dbReference type="PANTHER" id="PTHR12482">
    <property type="entry name" value="LIPASE ROG1-RELATED-RELATED"/>
    <property type="match status" value="1"/>
</dbReference>
<dbReference type="SUPFAM" id="SSF53474">
    <property type="entry name" value="alpha/beta-Hydrolases"/>
    <property type="match status" value="1"/>
</dbReference>
<dbReference type="Gene3D" id="3.40.50.1820">
    <property type="entry name" value="alpha/beta hydrolase"/>
    <property type="match status" value="1"/>
</dbReference>
<dbReference type="AlphaFoldDB" id="A0A9W7BEJ1"/>
<reference evidence="4" key="1">
    <citation type="journal article" date="2023" name="Commun. Biol.">
        <title>Genome analysis of Parmales, the sister group of diatoms, reveals the evolutionary specialization of diatoms from phago-mixotrophs to photoautotrophs.</title>
        <authorList>
            <person name="Ban H."/>
            <person name="Sato S."/>
            <person name="Yoshikawa S."/>
            <person name="Yamada K."/>
            <person name="Nakamura Y."/>
            <person name="Ichinomiya M."/>
            <person name="Sato N."/>
            <person name="Blanc-Mathieu R."/>
            <person name="Endo H."/>
            <person name="Kuwata A."/>
            <person name="Ogata H."/>
        </authorList>
    </citation>
    <scope>NUCLEOTIDE SEQUENCE [LARGE SCALE GENOMIC DNA]</scope>
    <source>
        <strain evidence="4">NIES 3701</strain>
    </source>
</reference>
<proteinExistence type="predicted"/>
<feature type="domain" description="DUF676" evidence="2">
    <location>
        <begin position="86"/>
        <end position="286"/>
    </location>
</feature>
<organism evidence="3 4">
    <name type="scientific">Triparma strigata</name>
    <dbReference type="NCBI Taxonomy" id="1606541"/>
    <lineage>
        <taxon>Eukaryota</taxon>
        <taxon>Sar</taxon>
        <taxon>Stramenopiles</taxon>
        <taxon>Ochrophyta</taxon>
        <taxon>Bolidophyceae</taxon>
        <taxon>Parmales</taxon>
        <taxon>Triparmaceae</taxon>
        <taxon>Triparma</taxon>
    </lineage>
</organism>
<name>A0A9W7BEJ1_9STRA</name>